<sequence>MEAISVAGMRFYVISPLKKTAVGPSNMAESPQSGQSTLGGSCFPDQNQSSYCQHVADMNMTGAVRVLAAPKR</sequence>
<dbReference type="Proteomes" id="UP000318017">
    <property type="component" value="Chromosome"/>
</dbReference>
<evidence type="ECO:0000256" key="1">
    <source>
        <dbReference type="SAM" id="MobiDB-lite"/>
    </source>
</evidence>
<feature type="compositionally biased region" description="Polar residues" evidence="1">
    <location>
        <begin position="27"/>
        <end position="42"/>
    </location>
</feature>
<dbReference type="AlphaFoldDB" id="A0A518G0A7"/>
<accession>A0A518G0A7</accession>
<evidence type="ECO:0000313" key="2">
    <source>
        <dbReference type="EMBL" id="QDV22033.1"/>
    </source>
</evidence>
<organism evidence="2 3">
    <name type="scientific">Aureliella helgolandensis</name>
    <dbReference type="NCBI Taxonomy" id="2527968"/>
    <lineage>
        <taxon>Bacteria</taxon>
        <taxon>Pseudomonadati</taxon>
        <taxon>Planctomycetota</taxon>
        <taxon>Planctomycetia</taxon>
        <taxon>Pirellulales</taxon>
        <taxon>Pirellulaceae</taxon>
        <taxon>Aureliella</taxon>
    </lineage>
</organism>
<evidence type="ECO:0000313" key="3">
    <source>
        <dbReference type="Proteomes" id="UP000318017"/>
    </source>
</evidence>
<feature type="region of interest" description="Disordered" evidence="1">
    <location>
        <begin position="23"/>
        <end position="42"/>
    </location>
</feature>
<keyword evidence="3" id="KW-1185">Reference proteome</keyword>
<dbReference type="EMBL" id="CP036298">
    <property type="protein sequence ID" value="QDV22033.1"/>
    <property type="molecule type" value="Genomic_DNA"/>
</dbReference>
<dbReference type="KEGG" id="ahel:Q31a_03120"/>
<gene>
    <name evidence="2" type="ORF">Q31a_03120</name>
</gene>
<protein>
    <submittedName>
        <fullName evidence="2">Uncharacterized protein</fullName>
    </submittedName>
</protein>
<reference evidence="2 3" key="1">
    <citation type="submission" date="2019-02" db="EMBL/GenBank/DDBJ databases">
        <title>Deep-cultivation of Planctomycetes and their phenomic and genomic characterization uncovers novel biology.</title>
        <authorList>
            <person name="Wiegand S."/>
            <person name="Jogler M."/>
            <person name="Boedeker C."/>
            <person name="Pinto D."/>
            <person name="Vollmers J."/>
            <person name="Rivas-Marin E."/>
            <person name="Kohn T."/>
            <person name="Peeters S.H."/>
            <person name="Heuer A."/>
            <person name="Rast P."/>
            <person name="Oberbeckmann S."/>
            <person name="Bunk B."/>
            <person name="Jeske O."/>
            <person name="Meyerdierks A."/>
            <person name="Storesund J.E."/>
            <person name="Kallscheuer N."/>
            <person name="Luecker S."/>
            <person name="Lage O.M."/>
            <person name="Pohl T."/>
            <person name="Merkel B.J."/>
            <person name="Hornburger P."/>
            <person name="Mueller R.-W."/>
            <person name="Bruemmer F."/>
            <person name="Labrenz M."/>
            <person name="Spormann A.M."/>
            <person name="Op den Camp H."/>
            <person name="Overmann J."/>
            <person name="Amann R."/>
            <person name="Jetten M.S.M."/>
            <person name="Mascher T."/>
            <person name="Medema M.H."/>
            <person name="Devos D.P."/>
            <person name="Kaster A.-K."/>
            <person name="Ovreas L."/>
            <person name="Rohde M."/>
            <person name="Galperin M.Y."/>
            <person name="Jogler C."/>
        </authorList>
    </citation>
    <scope>NUCLEOTIDE SEQUENCE [LARGE SCALE GENOMIC DNA]</scope>
    <source>
        <strain evidence="2 3">Q31a</strain>
    </source>
</reference>
<name>A0A518G0A7_9BACT</name>
<dbReference type="RefSeq" id="WP_145072924.1">
    <property type="nucleotide sequence ID" value="NZ_CP036298.1"/>
</dbReference>
<proteinExistence type="predicted"/>